<dbReference type="Pfam" id="PF00328">
    <property type="entry name" value="His_Phos_2"/>
    <property type="match status" value="1"/>
</dbReference>
<evidence type="ECO:0000256" key="13">
    <source>
        <dbReference type="ARBA" id="ARBA00043721"/>
    </source>
</evidence>
<feature type="non-terminal residue" evidence="20">
    <location>
        <position position="1"/>
    </location>
</feature>
<dbReference type="InterPro" id="IPR033379">
    <property type="entry name" value="Acid_Pase_AS"/>
</dbReference>
<evidence type="ECO:0000256" key="7">
    <source>
        <dbReference type="ARBA" id="ARBA00023157"/>
    </source>
</evidence>
<comment type="subunit">
    <text evidence="3">Monomer.</text>
</comment>
<comment type="catalytic activity">
    <reaction evidence="11">
        <text>1D-myo-inositol 1,2,5,6-tetrakisphosphate + H2O = 1D-myo-inositol 1,2,6-trisphosphate + phosphate</text>
        <dbReference type="Rhea" id="RHEA:77119"/>
        <dbReference type="ChEBI" id="CHEBI:15377"/>
        <dbReference type="ChEBI" id="CHEBI:43474"/>
        <dbReference type="ChEBI" id="CHEBI:195535"/>
        <dbReference type="ChEBI" id="CHEBI:195537"/>
    </reaction>
    <physiologicalReaction direction="left-to-right" evidence="11">
        <dbReference type="Rhea" id="RHEA:77120"/>
    </physiologicalReaction>
</comment>
<evidence type="ECO:0000313" key="20">
    <source>
        <dbReference type="EMBL" id="EFQ36815.1"/>
    </source>
</evidence>
<comment type="catalytic activity">
    <reaction evidence="12">
        <text>1D-myo-inositol 1,2-bisphosphate + H2O = 1D-myo-inositol 2-phosphate + phosphate</text>
        <dbReference type="Rhea" id="RHEA:77135"/>
        <dbReference type="ChEBI" id="CHEBI:15377"/>
        <dbReference type="ChEBI" id="CHEBI:43474"/>
        <dbReference type="ChEBI" id="CHEBI:84142"/>
        <dbReference type="ChEBI" id="CHEBI:195539"/>
    </reaction>
    <physiologicalReaction direction="left-to-right" evidence="12">
        <dbReference type="Rhea" id="RHEA:77136"/>
    </physiologicalReaction>
</comment>
<comment type="catalytic activity">
    <reaction evidence="14">
        <text>1D-myo-inositol 1,2,4,5,6-pentakisphosphate + H2O = 1D-myo-inositol 1,2,5,6-tetrakisphosphate + phosphate</text>
        <dbReference type="Rhea" id="RHEA:77115"/>
        <dbReference type="ChEBI" id="CHEBI:15377"/>
        <dbReference type="ChEBI" id="CHEBI:43474"/>
        <dbReference type="ChEBI" id="CHEBI:57798"/>
        <dbReference type="ChEBI" id="CHEBI:195535"/>
    </reaction>
    <physiologicalReaction direction="left-to-right" evidence="14">
        <dbReference type="Rhea" id="RHEA:77116"/>
    </physiologicalReaction>
</comment>
<feature type="disulfide bond" evidence="19">
    <location>
        <begin position="408"/>
        <end position="416"/>
    </location>
</feature>
<gene>
    <name evidence="20" type="ORF">GLRG_11961</name>
</gene>
<comment type="catalytic activity">
    <reaction evidence="13">
        <text>1D-myo-inositol 1,2,6-trisphosphate + H2O = 1D-myo-inositol 1,2-bisphosphate + phosphate</text>
        <dbReference type="Rhea" id="RHEA:77131"/>
        <dbReference type="ChEBI" id="CHEBI:15377"/>
        <dbReference type="ChEBI" id="CHEBI:43474"/>
        <dbReference type="ChEBI" id="CHEBI:195537"/>
        <dbReference type="ChEBI" id="CHEBI:195539"/>
    </reaction>
    <physiologicalReaction direction="left-to-right" evidence="13">
        <dbReference type="Rhea" id="RHEA:77132"/>
    </physiologicalReaction>
</comment>
<evidence type="ECO:0000256" key="8">
    <source>
        <dbReference type="ARBA" id="ARBA00023180"/>
    </source>
</evidence>
<evidence type="ECO:0000256" key="14">
    <source>
        <dbReference type="ARBA" id="ARBA00043748"/>
    </source>
</evidence>
<dbReference type="Proteomes" id="UP000008782">
    <property type="component" value="Unassembled WGS sequence"/>
</dbReference>
<evidence type="ECO:0000313" key="21">
    <source>
        <dbReference type="Proteomes" id="UP000008782"/>
    </source>
</evidence>
<feature type="disulfide bond" evidence="19">
    <location>
        <begin position="189"/>
        <end position="437"/>
    </location>
</feature>
<evidence type="ECO:0000256" key="16">
    <source>
        <dbReference type="ARBA" id="ARBA00044106"/>
    </source>
</evidence>
<dbReference type="SUPFAM" id="SSF53254">
    <property type="entry name" value="Phosphoglycerate mutase-like"/>
    <property type="match status" value="1"/>
</dbReference>
<evidence type="ECO:0000256" key="18">
    <source>
        <dbReference type="PIRSR" id="PIRSR000894-1"/>
    </source>
</evidence>
<comment type="catalytic activity">
    <reaction evidence="15">
        <text>1D-myo-inositol hexakisphosphate + H2O = 1D-myo-inositol 1,2,4,5,6-pentakisphosphate + phosphate</text>
        <dbReference type="Rhea" id="RHEA:16989"/>
        <dbReference type="ChEBI" id="CHEBI:15377"/>
        <dbReference type="ChEBI" id="CHEBI:43474"/>
        <dbReference type="ChEBI" id="CHEBI:57798"/>
        <dbReference type="ChEBI" id="CHEBI:58130"/>
        <dbReference type="EC" id="3.1.3.8"/>
    </reaction>
    <physiologicalReaction direction="left-to-right" evidence="15">
        <dbReference type="Rhea" id="RHEA:16990"/>
    </physiologicalReaction>
</comment>
<dbReference type="RefSeq" id="XP_008100835.1">
    <property type="nucleotide sequence ID" value="XM_008102644.1"/>
</dbReference>
<comment type="subcellular location">
    <subcellularLocation>
        <location evidence="1">Secreted</location>
    </subcellularLocation>
</comment>
<evidence type="ECO:0000256" key="15">
    <source>
        <dbReference type="ARBA" id="ARBA00043788"/>
    </source>
</evidence>
<keyword evidence="6" id="KW-0378">Hydrolase</keyword>
<dbReference type="PROSITE" id="PS00778">
    <property type="entry name" value="HIS_ACID_PHOSPHAT_2"/>
    <property type="match status" value="1"/>
</dbReference>
<dbReference type="InterPro" id="IPR016274">
    <property type="entry name" value="Histidine_acid_Pase_euk"/>
</dbReference>
<keyword evidence="8" id="KW-0325">Glycoprotein</keyword>
<evidence type="ECO:0000256" key="5">
    <source>
        <dbReference type="ARBA" id="ARBA00022525"/>
    </source>
</evidence>
<name>E3R127_COLGM</name>
<dbReference type="CDD" id="cd07061">
    <property type="entry name" value="HP_HAP_like"/>
    <property type="match status" value="1"/>
</dbReference>
<evidence type="ECO:0000256" key="2">
    <source>
        <dbReference type="ARBA" id="ARBA00005375"/>
    </source>
</evidence>
<dbReference type="GO" id="GO:0016158">
    <property type="term" value="F:inositol hexakisphosphate 3-phosphatase activity"/>
    <property type="evidence" value="ECO:0007669"/>
    <property type="project" value="UniProtKB-EC"/>
</dbReference>
<keyword evidence="21" id="KW-1185">Reference proteome</keyword>
<dbReference type="InterPro" id="IPR029033">
    <property type="entry name" value="His_PPase_superfam"/>
</dbReference>
<dbReference type="GO" id="GO:0003993">
    <property type="term" value="F:acid phosphatase activity"/>
    <property type="evidence" value="ECO:0007669"/>
    <property type="project" value="TreeGrafter"/>
</dbReference>
<dbReference type="VEuPathDB" id="FungiDB:GLRG_11961"/>
<evidence type="ECO:0000256" key="11">
    <source>
        <dbReference type="ARBA" id="ARBA00043670"/>
    </source>
</evidence>
<dbReference type="EC" id="3.1.3.8" evidence="4"/>
<organism evidence="21">
    <name type="scientific">Colletotrichum graminicola (strain M1.001 / M2 / FGSC 10212)</name>
    <name type="common">Maize anthracnose fungus</name>
    <name type="synonym">Glomerella graminicola</name>
    <dbReference type="NCBI Taxonomy" id="645133"/>
    <lineage>
        <taxon>Eukaryota</taxon>
        <taxon>Fungi</taxon>
        <taxon>Dikarya</taxon>
        <taxon>Ascomycota</taxon>
        <taxon>Pezizomycotina</taxon>
        <taxon>Sordariomycetes</taxon>
        <taxon>Hypocreomycetidae</taxon>
        <taxon>Glomerellales</taxon>
        <taxon>Glomerellaceae</taxon>
        <taxon>Colletotrichum</taxon>
        <taxon>Colletotrichum graminicola species complex</taxon>
    </lineage>
</organism>
<evidence type="ECO:0000256" key="17">
    <source>
        <dbReference type="ARBA" id="ARBA00044262"/>
    </source>
</evidence>
<dbReference type="PIRSF" id="PIRSF000894">
    <property type="entry name" value="Acid_phosphatase"/>
    <property type="match status" value="1"/>
</dbReference>
<proteinExistence type="inferred from homology"/>
<dbReference type="InterPro" id="IPR000560">
    <property type="entry name" value="His_Pase_clade-2"/>
</dbReference>
<sequence>SIHGQKPEPQPDRHDAEPTSHFWGSMSPFFPVPSEIDPTTPSRCKITFVQILERHGARNPNAGNTRTYKALIQRIQDVVTHYSKGFEFIKTYKYNFVPGQLTPFGQRECYDSGMSFYRRYEALAAKNDPFIRAAGQDRVIESGEKWAQGFYHSKKGNGHEPMNESQIKKLIHIIPQTEGFNNTLSKGGCPAFDKDYATLGKQAQAPWLKKFTQPIATRLNKMLPGAHLTDNDIVHLMQLCPVNTVVDGIHSQFCNLFTLEEWKDYDYYDTLARYYSFHAGNPLGPTQGVGYTNELIARLTRQPVVDHTSTNSTLTGDPNEFPLDRNLYADFSHDSNMVSVYGALGLYNELHSLSKTRRMSTAETGGFTASWMVPFAGRMYVEKMKCDGTDEEMVRVLVNDRVVPLSGCGADKLGRCKLGRFVESLGFARRGGLWHECFD</sequence>
<evidence type="ECO:0000256" key="3">
    <source>
        <dbReference type="ARBA" id="ARBA00011245"/>
    </source>
</evidence>
<evidence type="ECO:0000256" key="10">
    <source>
        <dbReference type="ARBA" id="ARBA00042300"/>
    </source>
</evidence>
<dbReference type="Gene3D" id="3.40.50.1240">
    <property type="entry name" value="Phosphoglycerate mutase-like"/>
    <property type="match status" value="1"/>
</dbReference>
<evidence type="ECO:0000256" key="4">
    <source>
        <dbReference type="ARBA" id="ARBA00012632"/>
    </source>
</evidence>
<evidence type="ECO:0000256" key="1">
    <source>
        <dbReference type="ARBA" id="ARBA00004613"/>
    </source>
</evidence>
<dbReference type="PANTHER" id="PTHR20963">
    <property type="entry name" value="MULTIPLE INOSITOL POLYPHOSPHATE PHOSPHATASE-RELATED"/>
    <property type="match status" value="1"/>
</dbReference>
<feature type="active site" description="Nucleophile" evidence="18">
    <location>
        <position position="55"/>
    </location>
</feature>
<reference evidence="21" key="1">
    <citation type="journal article" date="2012" name="Nat. Genet.">
        <title>Lifestyle transitions in plant pathogenic Colletotrichum fungi deciphered by genome and transcriptome analyses.</title>
        <authorList>
            <person name="O'Connell R.J."/>
            <person name="Thon M.R."/>
            <person name="Hacquard S."/>
            <person name="Amyotte S.G."/>
            <person name="Kleemann J."/>
            <person name="Torres M.F."/>
            <person name="Damm U."/>
            <person name="Buiate E.A."/>
            <person name="Epstein L."/>
            <person name="Alkan N."/>
            <person name="Altmueller J."/>
            <person name="Alvarado-Balderrama L."/>
            <person name="Bauser C.A."/>
            <person name="Becker C."/>
            <person name="Birren B.W."/>
            <person name="Chen Z."/>
            <person name="Choi J."/>
            <person name="Crouch J.A."/>
            <person name="Duvick J.P."/>
            <person name="Farman M.A."/>
            <person name="Gan P."/>
            <person name="Heiman D."/>
            <person name="Henrissat B."/>
            <person name="Howard R.J."/>
            <person name="Kabbage M."/>
            <person name="Koch C."/>
            <person name="Kracher B."/>
            <person name="Kubo Y."/>
            <person name="Law A.D."/>
            <person name="Lebrun M.-H."/>
            <person name="Lee Y.-H."/>
            <person name="Miyara I."/>
            <person name="Moore N."/>
            <person name="Neumann U."/>
            <person name="Nordstroem K."/>
            <person name="Panaccione D.G."/>
            <person name="Panstruga R."/>
            <person name="Place M."/>
            <person name="Proctor R.H."/>
            <person name="Prusky D."/>
            <person name="Rech G."/>
            <person name="Reinhardt R."/>
            <person name="Rollins J.A."/>
            <person name="Rounsley S."/>
            <person name="Schardl C.L."/>
            <person name="Schwartz D.C."/>
            <person name="Shenoy N."/>
            <person name="Shirasu K."/>
            <person name="Sikhakolli U.R."/>
            <person name="Stueber K."/>
            <person name="Sukno S.A."/>
            <person name="Sweigard J.A."/>
            <person name="Takano Y."/>
            <person name="Takahara H."/>
            <person name="Trail F."/>
            <person name="van der Does H.C."/>
            <person name="Voll L.M."/>
            <person name="Will I."/>
            <person name="Young S."/>
            <person name="Zeng Q."/>
            <person name="Zhang J."/>
            <person name="Zhou S."/>
            <person name="Dickman M.B."/>
            <person name="Schulze-Lefert P."/>
            <person name="Ver Loren van Themaat E."/>
            <person name="Ma L.-J."/>
            <person name="Vaillancourt L.J."/>
        </authorList>
    </citation>
    <scope>NUCLEOTIDE SEQUENCE [LARGE SCALE GENOMIC DNA]</scope>
    <source>
        <strain evidence="21">M1.001 / M2 / FGSC 10212</strain>
    </source>
</reference>
<feature type="disulfide bond" evidence="19">
    <location>
        <begin position="44"/>
        <end position="386"/>
    </location>
</feature>
<accession>E3R127</accession>
<dbReference type="HOGENOM" id="CLU_020880_0_1_1"/>
<dbReference type="STRING" id="645133.E3R127"/>
<evidence type="ECO:0000256" key="6">
    <source>
        <dbReference type="ARBA" id="ARBA00022801"/>
    </source>
</evidence>
<dbReference type="AlphaFoldDB" id="E3R127"/>
<keyword evidence="7 19" id="KW-1015">Disulfide bond</keyword>
<dbReference type="PROSITE" id="PS00616">
    <property type="entry name" value="HIS_ACID_PHOSPHAT_1"/>
    <property type="match status" value="1"/>
</dbReference>
<dbReference type="GO" id="GO:0005576">
    <property type="term" value="C:extracellular region"/>
    <property type="evidence" value="ECO:0007669"/>
    <property type="project" value="UniProtKB-SubCell"/>
</dbReference>
<feature type="disulfide bond" evidence="19">
    <location>
        <begin position="240"/>
        <end position="254"/>
    </location>
</feature>
<dbReference type="GeneID" id="24417324"/>
<dbReference type="eggNOG" id="KOG1382">
    <property type="taxonomic scope" value="Eukaryota"/>
</dbReference>
<evidence type="ECO:0000256" key="12">
    <source>
        <dbReference type="ARBA" id="ARBA00043675"/>
    </source>
</evidence>
<protein>
    <recommendedName>
        <fullName evidence="16">Phytase A</fullName>
        <ecNumber evidence="4">3.1.3.8</ecNumber>
    </recommendedName>
    <alternativeName>
        <fullName evidence="17">Histidine acid phosphatase phyA</fullName>
    </alternativeName>
    <alternativeName>
        <fullName evidence="10">Myo-inositol hexakisphosphate phosphohydrolase A</fullName>
    </alternativeName>
    <alternativeName>
        <fullName evidence="9">Myo-inositol-hexaphosphate 3-phosphohydrolase A</fullName>
    </alternativeName>
</protein>
<dbReference type="EMBL" id="GG697568">
    <property type="protein sequence ID" value="EFQ36815.1"/>
    <property type="molecule type" value="Genomic_DNA"/>
</dbReference>
<evidence type="ECO:0000256" key="9">
    <source>
        <dbReference type="ARBA" id="ARBA00041857"/>
    </source>
</evidence>
<feature type="active site" description="Proton donor" evidence="18">
    <location>
        <position position="334"/>
    </location>
</feature>
<comment type="similarity">
    <text evidence="2">Belongs to the histidine acid phosphatase family.</text>
</comment>
<keyword evidence="5" id="KW-0964">Secreted</keyword>
<evidence type="ECO:0000256" key="19">
    <source>
        <dbReference type="PIRSR" id="PIRSR000894-2"/>
    </source>
</evidence>
<dbReference type="PANTHER" id="PTHR20963:SF24">
    <property type="entry name" value="3-PHYTASE B"/>
    <property type="match status" value="1"/>
</dbReference>
<dbReference type="OrthoDB" id="6509975at2759"/>